<protein>
    <submittedName>
        <fullName evidence="2">Uncharacterized protein</fullName>
    </submittedName>
</protein>
<name>X8DSE7_9MYCO</name>
<reference evidence="2 3" key="1">
    <citation type="submission" date="2013-12" db="EMBL/GenBank/DDBJ databases">
        <authorList>
            <person name="Zelazny A."/>
            <person name="Olivier K."/>
            <person name="Holland S."/>
            <person name="Lenaerts A."/>
            <person name="Ordway D."/>
            <person name="DeGroote M.A."/>
            <person name="Parker T."/>
            <person name="Sizemore C."/>
            <person name="Tallon L.J."/>
            <person name="Sadzewicz L.K."/>
            <person name="Sengamalay N."/>
            <person name="Fraser C.M."/>
            <person name="Hine E."/>
            <person name="Shefchek K.A."/>
            <person name="Das S.P."/>
            <person name="Tettelin H."/>
        </authorList>
    </citation>
    <scope>NUCLEOTIDE SEQUENCE [LARGE SCALE GENOMIC DNA]</scope>
    <source>
        <strain evidence="2 3">1513</strain>
    </source>
</reference>
<dbReference type="Proteomes" id="UP000023351">
    <property type="component" value="Unassembled WGS sequence"/>
</dbReference>
<comment type="caution">
    <text evidence="2">The sequence shown here is derived from an EMBL/GenBank/DDBJ whole genome shotgun (WGS) entry which is preliminary data.</text>
</comment>
<organism evidence="2 3">
    <name type="scientific">Mycobacteroides abscessus subsp. bolletii 1513</name>
    <dbReference type="NCBI Taxonomy" id="1299321"/>
    <lineage>
        <taxon>Bacteria</taxon>
        <taxon>Bacillati</taxon>
        <taxon>Actinomycetota</taxon>
        <taxon>Actinomycetes</taxon>
        <taxon>Mycobacteriales</taxon>
        <taxon>Mycobacteriaceae</taxon>
        <taxon>Mycobacteroides</taxon>
        <taxon>Mycobacteroides abscessus</taxon>
    </lineage>
</organism>
<accession>X8DSE7</accession>
<dbReference type="PATRIC" id="fig|1299321.3.peg.1937"/>
<dbReference type="EMBL" id="JAOJ01000002">
    <property type="protein sequence ID" value="EUA70643.1"/>
    <property type="molecule type" value="Genomic_DNA"/>
</dbReference>
<dbReference type="AlphaFoldDB" id="X8DSE7"/>
<evidence type="ECO:0000256" key="1">
    <source>
        <dbReference type="SAM" id="MobiDB-lite"/>
    </source>
</evidence>
<evidence type="ECO:0000313" key="2">
    <source>
        <dbReference type="EMBL" id="EUA70643.1"/>
    </source>
</evidence>
<proteinExistence type="predicted"/>
<gene>
    <name evidence="2" type="ORF">I540_2007</name>
</gene>
<feature type="region of interest" description="Disordered" evidence="1">
    <location>
        <begin position="1"/>
        <end position="21"/>
    </location>
</feature>
<sequence>MGHYRSAIVTPATPCPTRDHAGRTQARTTVDFCFPRLNLLHDKSFEM</sequence>
<evidence type="ECO:0000313" key="3">
    <source>
        <dbReference type="Proteomes" id="UP000023351"/>
    </source>
</evidence>